<protein>
    <submittedName>
        <fullName evidence="2">Uncharacterized protein</fullName>
    </submittedName>
</protein>
<dbReference type="HOGENOM" id="CLU_3151140_0_0_9"/>
<reference evidence="2" key="2">
    <citation type="submission" date="2009-08" db="EMBL/GenBank/DDBJ databases">
        <authorList>
            <person name="Shrivastava S."/>
            <person name="Brinkac L.M."/>
            <person name="Dodson R.J."/>
            <person name="Harkins D.M."/>
            <person name="Durkin A.S."/>
            <person name="Sutton G."/>
        </authorList>
    </citation>
    <scope>NUCLEOTIDE SEQUENCE</scope>
    <source>
        <strain evidence="2">Eklund 17B</strain>
    </source>
</reference>
<keyword evidence="1" id="KW-0175">Coiled coil</keyword>
<proteinExistence type="predicted"/>
<evidence type="ECO:0000313" key="2">
    <source>
        <dbReference type="EMBL" id="ACD23349.1"/>
    </source>
</evidence>
<accession>U4P7J3</accession>
<gene>
    <name evidence="2" type="ordered locus">CLL_A2466</name>
</gene>
<feature type="coiled-coil region" evidence="1">
    <location>
        <begin position="5"/>
        <end position="32"/>
    </location>
</feature>
<accession>B2TS48</accession>
<evidence type="ECO:0000256" key="1">
    <source>
        <dbReference type="SAM" id="Coils"/>
    </source>
</evidence>
<dbReference type="PATRIC" id="fig|935198.13.peg.2426"/>
<dbReference type="EMBL" id="CP001056">
    <property type="protein sequence ID" value="ACD23349.1"/>
    <property type="molecule type" value="Genomic_DNA"/>
</dbReference>
<dbReference type="Gene3D" id="1.20.120.20">
    <property type="entry name" value="Apolipoprotein"/>
    <property type="match status" value="1"/>
</dbReference>
<organism evidence="2">
    <name type="scientific">Clostridium botulinum (strain Eklund 17B / Type B)</name>
    <dbReference type="NCBI Taxonomy" id="935198"/>
    <lineage>
        <taxon>Bacteria</taxon>
        <taxon>Bacillati</taxon>
        <taxon>Bacillota</taxon>
        <taxon>Clostridia</taxon>
        <taxon>Eubacteriales</taxon>
        <taxon>Clostridiaceae</taxon>
        <taxon>Clostridium</taxon>
    </lineage>
</organism>
<dbReference type="KEGG" id="cbk:CLL_A2466"/>
<sequence length="48" mass="5592">MDNVGEEIKDTARKMKNEIKDTAREIKGKMKEEGEIIKEHANNLKHKL</sequence>
<name>B2TS48_CLOBB</name>
<dbReference type="AlphaFoldDB" id="B2TS48"/>
<reference evidence="2" key="1">
    <citation type="submission" date="2009-06" db="EMBL/GenBank/DDBJ databases">
        <authorList>
            <consortium name="US DOE Joint Genome Institute (JGI-PGF)"/>
            <person name="Lucas S."/>
            <person name="Copeland A."/>
            <person name="Lapidus A."/>
            <person name="Glavina del Rio T."/>
            <person name="Dalin E."/>
            <person name="Tice H."/>
            <person name="Bruce D."/>
            <person name="Goodwin L."/>
            <person name="Pitluck S."/>
            <person name="Kyrpides N."/>
            <person name="Mavromatis K."/>
            <person name="Ivanova N."/>
            <person name="Saunders E."/>
            <person name="Brettin T."/>
            <person name="Detter J.C."/>
            <person name="Han C."/>
            <person name="Larimer F."/>
            <person name="Land M."/>
            <person name="Hauser L."/>
            <person name="Markowitz V."/>
            <person name="Cheng J.-F."/>
            <person name="Hugenholtz P."/>
            <person name="Woyke T."/>
            <person name="Wu D."/>
            <person name="Gronow S."/>
            <person name="Klenk H.-P."/>
            <person name="Eisen J.A."/>
        </authorList>
    </citation>
    <scope>NUCLEOTIDE SEQUENCE</scope>
    <source>
        <strain evidence="2">Eklund 17B</strain>
    </source>
</reference>